<keyword evidence="6 12" id="KW-0698">rRNA processing</keyword>
<keyword evidence="8 12" id="KW-0808">Transferase</keyword>
<dbReference type="SUPFAM" id="SSF75217">
    <property type="entry name" value="alpha/beta knot"/>
    <property type="match status" value="1"/>
</dbReference>
<evidence type="ECO:0000256" key="4">
    <source>
        <dbReference type="ARBA" id="ARBA00013673"/>
    </source>
</evidence>
<organism evidence="15 16">
    <name type="scientific">Thalassorhabdus alkalitolerans</name>
    <dbReference type="NCBI Taxonomy" id="2282697"/>
    <lineage>
        <taxon>Bacteria</taxon>
        <taxon>Bacillati</taxon>
        <taxon>Bacillota</taxon>
        <taxon>Bacilli</taxon>
        <taxon>Bacillales</taxon>
        <taxon>Bacillaceae</taxon>
        <taxon>Thalassorhabdus</taxon>
    </lineage>
</organism>
<evidence type="ECO:0000256" key="6">
    <source>
        <dbReference type="ARBA" id="ARBA00022552"/>
    </source>
</evidence>
<dbReference type="InterPro" id="IPR029028">
    <property type="entry name" value="Alpha/beta_knot_MTases"/>
</dbReference>
<feature type="domain" description="Ribosomal RNA small subunit methyltransferase E PUA-like" evidence="14">
    <location>
        <begin position="18"/>
        <end position="65"/>
    </location>
</feature>
<comment type="catalytic activity">
    <reaction evidence="11 12">
        <text>uridine(1498) in 16S rRNA + S-adenosyl-L-methionine = N(3)-methyluridine(1498) in 16S rRNA + S-adenosyl-L-homocysteine + H(+)</text>
        <dbReference type="Rhea" id="RHEA:42920"/>
        <dbReference type="Rhea" id="RHEA-COMP:10283"/>
        <dbReference type="Rhea" id="RHEA-COMP:10284"/>
        <dbReference type="ChEBI" id="CHEBI:15378"/>
        <dbReference type="ChEBI" id="CHEBI:57856"/>
        <dbReference type="ChEBI" id="CHEBI:59789"/>
        <dbReference type="ChEBI" id="CHEBI:65315"/>
        <dbReference type="ChEBI" id="CHEBI:74502"/>
        <dbReference type="EC" id="2.1.1.193"/>
    </reaction>
</comment>
<dbReference type="Proteomes" id="UP001596142">
    <property type="component" value="Unassembled WGS sequence"/>
</dbReference>
<dbReference type="PANTHER" id="PTHR30027:SF3">
    <property type="entry name" value="16S RRNA (URACIL(1498)-N(3))-METHYLTRANSFERASE"/>
    <property type="match status" value="1"/>
</dbReference>
<evidence type="ECO:0000259" key="13">
    <source>
        <dbReference type="Pfam" id="PF04452"/>
    </source>
</evidence>
<reference evidence="16" key="1">
    <citation type="journal article" date="2019" name="Int. J. Syst. Evol. Microbiol.">
        <title>The Global Catalogue of Microorganisms (GCM) 10K type strain sequencing project: providing services to taxonomists for standard genome sequencing and annotation.</title>
        <authorList>
            <consortium name="The Broad Institute Genomics Platform"/>
            <consortium name="The Broad Institute Genome Sequencing Center for Infectious Disease"/>
            <person name="Wu L."/>
            <person name="Ma J."/>
        </authorList>
    </citation>
    <scope>NUCLEOTIDE SEQUENCE [LARGE SCALE GENOMIC DNA]</scope>
    <source>
        <strain evidence="16">CECT 7184</strain>
    </source>
</reference>
<evidence type="ECO:0000256" key="2">
    <source>
        <dbReference type="ARBA" id="ARBA00005528"/>
    </source>
</evidence>
<evidence type="ECO:0000256" key="5">
    <source>
        <dbReference type="ARBA" id="ARBA00022490"/>
    </source>
</evidence>
<dbReference type="InterPro" id="IPR046886">
    <property type="entry name" value="RsmE_MTase_dom"/>
</dbReference>
<proteinExistence type="inferred from homology"/>
<dbReference type="PANTHER" id="PTHR30027">
    <property type="entry name" value="RIBOSOMAL RNA SMALL SUBUNIT METHYLTRANSFERASE E"/>
    <property type="match status" value="1"/>
</dbReference>
<evidence type="ECO:0000256" key="7">
    <source>
        <dbReference type="ARBA" id="ARBA00022603"/>
    </source>
</evidence>
<dbReference type="GO" id="GO:0008168">
    <property type="term" value="F:methyltransferase activity"/>
    <property type="evidence" value="ECO:0007669"/>
    <property type="project" value="UniProtKB-KW"/>
</dbReference>
<keyword evidence="5 12" id="KW-0963">Cytoplasm</keyword>
<evidence type="ECO:0000256" key="3">
    <source>
        <dbReference type="ARBA" id="ARBA00012328"/>
    </source>
</evidence>
<dbReference type="InterPro" id="IPR015947">
    <property type="entry name" value="PUA-like_sf"/>
</dbReference>
<dbReference type="Pfam" id="PF20260">
    <property type="entry name" value="PUA_4"/>
    <property type="match status" value="1"/>
</dbReference>
<evidence type="ECO:0000313" key="15">
    <source>
        <dbReference type="EMBL" id="MFC5713440.1"/>
    </source>
</evidence>
<keyword evidence="9 12" id="KW-0949">S-adenosyl-L-methionine</keyword>
<dbReference type="InterPro" id="IPR046887">
    <property type="entry name" value="RsmE_PUA-like"/>
</dbReference>
<evidence type="ECO:0000256" key="10">
    <source>
        <dbReference type="ARBA" id="ARBA00025699"/>
    </source>
</evidence>
<accession>A0ABW0YLW5</accession>
<dbReference type="GO" id="GO:0032259">
    <property type="term" value="P:methylation"/>
    <property type="evidence" value="ECO:0007669"/>
    <property type="project" value="UniProtKB-KW"/>
</dbReference>
<evidence type="ECO:0000256" key="8">
    <source>
        <dbReference type="ARBA" id="ARBA00022679"/>
    </source>
</evidence>
<comment type="subcellular location">
    <subcellularLocation>
        <location evidence="1 12">Cytoplasm</location>
    </subcellularLocation>
</comment>
<dbReference type="EC" id="2.1.1.193" evidence="3 12"/>
<evidence type="ECO:0000256" key="12">
    <source>
        <dbReference type="PIRNR" id="PIRNR015601"/>
    </source>
</evidence>
<dbReference type="Pfam" id="PF04452">
    <property type="entry name" value="Methyltrans_RNA"/>
    <property type="match status" value="1"/>
</dbReference>
<dbReference type="Gene3D" id="2.40.240.20">
    <property type="entry name" value="Hypothetical PUA domain-like, domain 1"/>
    <property type="match status" value="1"/>
</dbReference>
<name>A0ABW0YLW5_9BACI</name>
<evidence type="ECO:0000256" key="11">
    <source>
        <dbReference type="ARBA" id="ARBA00047944"/>
    </source>
</evidence>
<keyword evidence="7 12" id="KW-0489">Methyltransferase</keyword>
<dbReference type="EMBL" id="JBHSOZ010000005">
    <property type="protein sequence ID" value="MFC5713440.1"/>
    <property type="molecule type" value="Genomic_DNA"/>
</dbReference>
<comment type="function">
    <text evidence="10 12">Specifically methylates the N3 position of the uracil ring of uridine 1498 (m3U1498) in 16S rRNA. Acts on the fully assembled 30S ribosomal subunit.</text>
</comment>
<feature type="domain" description="Ribosomal RNA small subunit methyltransferase E methyltransferase" evidence="13">
    <location>
        <begin position="73"/>
        <end position="243"/>
    </location>
</feature>
<dbReference type="NCBIfam" id="TIGR00046">
    <property type="entry name" value="RsmE family RNA methyltransferase"/>
    <property type="match status" value="1"/>
</dbReference>
<keyword evidence="16" id="KW-1185">Reference proteome</keyword>
<comment type="caution">
    <text evidence="15">The sequence shown here is derived from an EMBL/GenBank/DDBJ whole genome shotgun (WGS) entry which is preliminary data.</text>
</comment>
<gene>
    <name evidence="15" type="ORF">ACFPU1_11655</name>
</gene>
<evidence type="ECO:0000256" key="1">
    <source>
        <dbReference type="ARBA" id="ARBA00004496"/>
    </source>
</evidence>
<dbReference type="NCBIfam" id="NF008691">
    <property type="entry name" value="PRK11713.1-4"/>
    <property type="match status" value="1"/>
</dbReference>
<comment type="similarity">
    <text evidence="2 12">Belongs to the RNA methyltransferase RsmE family.</text>
</comment>
<sequence>MQRYFVNKEAVSDGVVTITGEDVKHISKVMRMEPGDQIICNDNDGFSARCELDELSKEKVTAKVLEQLNENHELPVNVHIAYGLSKGDKVEAVVQKGTELGASCFYPFAAQRSVVKWDDKKEPKKLERLEKIAKEAAEQSHRDYMPVVKGHHTFKEIIETGKQFAHKLLVYEETAKEGKHPVLFRALQEVKPGEALFVIIGPEGGISPREAEEAEKNGFLSVSLGPRIVRSETAPLYILSAISYHFEISR</sequence>
<dbReference type="Gene3D" id="3.40.1280.10">
    <property type="match status" value="1"/>
</dbReference>
<dbReference type="RefSeq" id="WP_385941266.1">
    <property type="nucleotide sequence ID" value="NZ_JBHSOZ010000005.1"/>
</dbReference>
<dbReference type="CDD" id="cd18084">
    <property type="entry name" value="RsmE-like"/>
    <property type="match status" value="1"/>
</dbReference>
<evidence type="ECO:0000256" key="9">
    <source>
        <dbReference type="ARBA" id="ARBA00022691"/>
    </source>
</evidence>
<dbReference type="SUPFAM" id="SSF88697">
    <property type="entry name" value="PUA domain-like"/>
    <property type="match status" value="1"/>
</dbReference>
<evidence type="ECO:0000259" key="14">
    <source>
        <dbReference type="Pfam" id="PF20260"/>
    </source>
</evidence>
<protein>
    <recommendedName>
        <fullName evidence="4 12">Ribosomal RNA small subunit methyltransferase E</fullName>
        <ecNumber evidence="3 12">2.1.1.193</ecNumber>
    </recommendedName>
</protein>
<dbReference type="InterPro" id="IPR006700">
    <property type="entry name" value="RsmE"/>
</dbReference>
<evidence type="ECO:0000313" key="16">
    <source>
        <dbReference type="Proteomes" id="UP001596142"/>
    </source>
</evidence>
<dbReference type="InterPro" id="IPR029026">
    <property type="entry name" value="tRNA_m1G_MTases_N"/>
</dbReference>
<dbReference type="PIRSF" id="PIRSF015601">
    <property type="entry name" value="MTase_slr0722"/>
    <property type="match status" value="1"/>
</dbReference>